<protein>
    <recommendedName>
        <fullName evidence="1">DUF4806 domain-containing protein</fullName>
    </recommendedName>
</protein>
<dbReference type="Pfam" id="PF16064">
    <property type="entry name" value="DUF4806"/>
    <property type="match status" value="1"/>
</dbReference>
<organism evidence="2">
    <name type="scientific">Corethrella appendiculata</name>
    <dbReference type="NCBI Taxonomy" id="1370023"/>
    <lineage>
        <taxon>Eukaryota</taxon>
        <taxon>Metazoa</taxon>
        <taxon>Ecdysozoa</taxon>
        <taxon>Arthropoda</taxon>
        <taxon>Hexapoda</taxon>
        <taxon>Insecta</taxon>
        <taxon>Pterygota</taxon>
        <taxon>Neoptera</taxon>
        <taxon>Endopterygota</taxon>
        <taxon>Diptera</taxon>
        <taxon>Nematocera</taxon>
        <taxon>Culicoidea</taxon>
        <taxon>Chaoboridae</taxon>
        <taxon>Corethrella</taxon>
    </lineage>
</organism>
<dbReference type="InterPro" id="IPR032071">
    <property type="entry name" value="DUF4806"/>
</dbReference>
<sequence length="298" mass="33776">MNDYHNYATTSKKRRIPISDDIHIIIKKFRDKDKQDDKTAISIEHDDDEEATLGNQFQNNNNHSAAISSLSSATAPSLTAVHQQSLPSTSAQSQSDDIKVILKKLTNIEELLKVIAEQSLQSFNRLAVMKSNLTTTTTATVATTAYDPSTIQSLNIDSIFKFPIRTLKELIELNKSICGDETLYNNLFEYLTKIRLECGDNLIKNLSTIVSDEVLDAVNWDGVKKFKLSSLVIFSDSLYVAWFKDKMKYDEYVIEMKTAIDRSHLRYTKTKTKRLKSGEVIDTIEYLDSENVGNDEII</sequence>
<evidence type="ECO:0000259" key="1">
    <source>
        <dbReference type="Pfam" id="PF16064"/>
    </source>
</evidence>
<proteinExistence type="evidence at transcript level"/>
<dbReference type="EMBL" id="GANO01004922">
    <property type="protein sequence ID" value="JAB54949.1"/>
    <property type="molecule type" value="mRNA"/>
</dbReference>
<reference evidence="2" key="1">
    <citation type="journal article" date="2014" name="Insect Biochem. Mol. Biol.">
        <title>An insight into the sialome of the frog biting fly, Corethrella appendiculata.</title>
        <authorList>
            <person name="Ribeiro J.M.C."/>
            <person name="Chagas A.C."/>
            <person name="Pham V.M."/>
            <person name="Lounibos L.P."/>
            <person name="Calvo E."/>
        </authorList>
    </citation>
    <scope>NUCLEOTIDE SEQUENCE</scope>
    <source>
        <tissue evidence="2">Salivary glands</tissue>
    </source>
</reference>
<evidence type="ECO:0000313" key="2">
    <source>
        <dbReference type="EMBL" id="JAB54949.1"/>
    </source>
</evidence>
<feature type="domain" description="DUF4806" evidence="1">
    <location>
        <begin position="160"/>
        <end position="241"/>
    </location>
</feature>
<dbReference type="AlphaFoldDB" id="U5ED00"/>
<name>U5ED00_9DIPT</name>
<accession>U5ED00</accession>